<reference evidence="1 2" key="1">
    <citation type="submission" date="2018-03" db="EMBL/GenBank/DDBJ databases">
        <title>Genomic Encyclopedia of Archaeal and Bacterial Type Strains, Phase II (KMG-II): from individual species to whole genera.</title>
        <authorList>
            <person name="Goeker M."/>
        </authorList>
    </citation>
    <scope>NUCLEOTIDE SEQUENCE [LARGE SCALE GENOMIC DNA]</scope>
    <source>
        <strain evidence="1 2">DSM 100214</strain>
    </source>
</reference>
<proteinExistence type="predicted"/>
<dbReference type="AlphaFoldDB" id="A0A2V3PP45"/>
<dbReference type="PROSITE" id="PS51257">
    <property type="entry name" value="PROKAR_LIPOPROTEIN"/>
    <property type="match status" value="1"/>
</dbReference>
<accession>A0A2V3PP45</accession>
<sequence length="163" mass="18486">MKKTFTLISICLLAILFGCKTKELTPEQQTKAKEYAEKIENRNFTFHATSAQPMSARSVNLNYDYYLKVTSDTIIANLPYFGRSYIAPINPRDISIDFTSTKFNYSDILKKDGTYEIKIEPLDITNRENEGISLLLRISPSGYGTLNALPTNRQSISFYGTVD</sequence>
<name>A0A2V3PP45_9BACT</name>
<dbReference type="EMBL" id="QICL01000016">
    <property type="protein sequence ID" value="PXV63014.1"/>
    <property type="molecule type" value="Genomic_DNA"/>
</dbReference>
<dbReference type="OrthoDB" id="1097715at2"/>
<evidence type="ECO:0000313" key="1">
    <source>
        <dbReference type="EMBL" id="PXV63014.1"/>
    </source>
</evidence>
<comment type="caution">
    <text evidence="1">The sequence shown here is derived from an EMBL/GenBank/DDBJ whole genome shotgun (WGS) entry which is preliminary data.</text>
</comment>
<evidence type="ECO:0000313" key="2">
    <source>
        <dbReference type="Proteomes" id="UP000247973"/>
    </source>
</evidence>
<dbReference type="Pfam" id="PF14059">
    <property type="entry name" value="DUF4251"/>
    <property type="match status" value="1"/>
</dbReference>
<organism evidence="1 2">
    <name type="scientific">Dysgonomonas alginatilytica</name>
    <dbReference type="NCBI Taxonomy" id="1605892"/>
    <lineage>
        <taxon>Bacteria</taxon>
        <taxon>Pseudomonadati</taxon>
        <taxon>Bacteroidota</taxon>
        <taxon>Bacteroidia</taxon>
        <taxon>Bacteroidales</taxon>
        <taxon>Dysgonomonadaceae</taxon>
        <taxon>Dysgonomonas</taxon>
    </lineage>
</organism>
<protein>
    <submittedName>
        <fullName evidence="1">Uncharacterized protein DUF4251</fullName>
    </submittedName>
</protein>
<gene>
    <name evidence="1" type="ORF">CLV62_11654</name>
</gene>
<dbReference type="Proteomes" id="UP000247973">
    <property type="component" value="Unassembled WGS sequence"/>
</dbReference>
<dbReference type="Gene3D" id="2.40.128.410">
    <property type="match status" value="1"/>
</dbReference>
<keyword evidence="2" id="KW-1185">Reference proteome</keyword>
<dbReference type="InterPro" id="IPR025347">
    <property type="entry name" value="DUF4251"/>
</dbReference>
<dbReference type="RefSeq" id="WP_110311163.1">
    <property type="nucleotide sequence ID" value="NZ_QICL01000016.1"/>
</dbReference>